<keyword evidence="4" id="KW-0804">Transcription</keyword>
<comment type="similarity">
    <text evidence="1">Belongs to the LysR transcriptional regulatory family.</text>
</comment>
<dbReference type="PANTHER" id="PTHR30346">
    <property type="entry name" value="TRANSCRIPTIONAL DUAL REGULATOR HCAR-RELATED"/>
    <property type="match status" value="1"/>
</dbReference>
<evidence type="ECO:0000256" key="2">
    <source>
        <dbReference type="ARBA" id="ARBA00023015"/>
    </source>
</evidence>
<evidence type="ECO:0000256" key="3">
    <source>
        <dbReference type="ARBA" id="ARBA00023125"/>
    </source>
</evidence>
<evidence type="ECO:0000259" key="5">
    <source>
        <dbReference type="PROSITE" id="PS50931"/>
    </source>
</evidence>
<organism evidence="6 7">
    <name type="scientific">Reticulibacter mediterranei</name>
    <dbReference type="NCBI Taxonomy" id="2778369"/>
    <lineage>
        <taxon>Bacteria</taxon>
        <taxon>Bacillati</taxon>
        <taxon>Chloroflexota</taxon>
        <taxon>Ktedonobacteria</taxon>
        <taxon>Ktedonobacterales</taxon>
        <taxon>Reticulibacteraceae</taxon>
        <taxon>Reticulibacter</taxon>
    </lineage>
</organism>
<evidence type="ECO:0000313" key="6">
    <source>
        <dbReference type="EMBL" id="GHO99650.1"/>
    </source>
</evidence>
<dbReference type="AlphaFoldDB" id="A0A8J3IW80"/>
<dbReference type="InterPro" id="IPR005119">
    <property type="entry name" value="LysR_subst-bd"/>
</dbReference>
<dbReference type="PROSITE" id="PS50931">
    <property type="entry name" value="HTH_LYSR"/>
    <property type="match status" value="1"/>
</dbReference>
<dbReference type="InterPro" id="IPR036388">
    <property type="entry name" value="WH-like_DNA-bd_sf"/>
</dbReference>
<evidence type="ECO:0000256" key="1">
    <source>
        <dbReference type="ARBA" id="ARBA00009437"/>
    </source>
</evidence>
<dbReference type="SUPFAM" id="SSF53850">
    <property type="entry name" value="Periplasmic binding protein-like II"/>
    <property type="match status" value="1"/>
</dbReference>
<dbReference type="Gene3D" id="1.10.10.10">
    <property type="entry name" value="Winged helix-like DNA-binding domain superfamily/Winged helix DNA-binding domain"/>
    <property type="match status" value="1"/>
</dbReference>
<dbReference type="Proteomes" id="UP000597444">
    <property type="component" value="Unassembled WGS sequence"/>
</dbReference>
<evidence type="ECO:0000256" key="4">
    <source>
        <dbReference type="ARBA" id="ARBA00023163"/>
    </source>
</evidence>
<dbReference type="PANTHER" id="PTHR30346:SF0">
    <property type="entry name" value="HCA OPERON TRANSCRIPTIONAL ACTIVATOR HCAR"/>
    <property type="match status" value="1"/>
</dbReference>
<name>A0A8J3IW80_9CHLR</name>
<dbReference type="InterPro" id="IPR000847">
    <property type="entry name" value="LysR_HTH_N"/>
</dbReference>
<feature type="domain" description="HTH lysR-type" evidence="5">
    <location>
        <begin position="1"/>
        <end position="58"/>
    </location>
</feature>
<proteinExistence type="inferred from homology"/>
<keyword evidence="3" id="KW-0238">DNA-binding</keyword>
<dbReference type="Pfam" id="PF00126">
    <property type="entry name" value="HTH_1"/>
    <property type="match status" value="1"/>
</dbReference>
<dbReference type="Gene3D" id="3.40.190.10">
    <property type="entry name" value="Periplasmic binding protein-like II"/>
    <property type="match status" value="2"/>
</dbReference>
<dbReference type="CDD" id="cd08414">
    <property type="entry name" value="PBP2_LTTR_aromatics_like"/>
    <property type="match status" value="1"/>
</dbReference>
<dbReference type="FunFam" id="1.10.10.10:FF:000001">
    <property type="entry name" value="LysR family transcriptional regulator"/>
    <property type="match status" value="1"/>
</dbReference>
<accession>A0A8J3IW80</accession>
<dbReference type="GO" id="GO:0003677">
    <property type="term" value="F:DNA binding"/>
    <property type="evidence" value="ECO:0007669"/>
    <property type="project" value="UniProtKB-KW"/>
</dbReference>
<dbReference type="InterPro" id="IPR036390">
    <property type="entry name" value="WH_DNA-bd_sf"/>
</dbReference>
<comment type="caution">
    <text evidence="6">The sequence shown here is derived from an EMBL/GenBank/DDBJ whole genome shotgun (WGS) entry which is preliminary data.</text>
</comment>
<gene>
    <name evidence="6" type="ORF">KSF_096980</name>
</gene>
<protein>
    <submittedName>
        <fullName evidence="6">LysR family transcriptional regulator</fullName>
    </submittedName>
</protein>
<keyword evidence="2" id="KW-0805">Transcription regulation</keyword>
<dbReference type="SUPFAM" id="SSF46785">
    <property type="entry name" value="Winged helix' DNA-binding domain"/>
    <property type="match status" value="1"/>
</dbReference>
<dbReference type="GO" id="GO:0003700">
    <property type="term" value="F:DNA-binding transcription factor activity"/>
    <property type="evidence" value="ECO:0007669"/>
    <property type="project" value="InterPro"/>
</dbReference>
<reference evidence="6" key="1">
    <citation type="submission" date="2020-10" db="EMBL/GenBank/DDBJ databases">
        <title>Taxonomic study of unclassified bacteria belonging to the class Ktedonobacteria.</title>
        <authorList>
            <person name="Yabe S."/>
            <person name="Wang C.M."/>
            <person name="Zheng Y."/>
            <person name="Sakai Y."/>
            <person name="Cavaletti L."/>
            <person name="Monciardini P."/>
            <person name="Donadio S."/>
        </authorList>
    </citation>
    <scope>NUCLEOTIDE SEQUENCE</scope>
    <source>
        <strain evidence="6">ID150040</strain>
    </source>
</reference>
<dbReference type="RefSeq" id="WP_220210286.1">
    <property type="nucleotide sequence ID" value="NZ_BNJK01000002.1"/>
</dbReference>
<dbReference type="Pfam" id="PF03466">
    <property type="entry name" value="LysR_substrate"/>
    <property type="match status" value="1"/>
</dbReference>
<evidence type="ECO:0000313" key="7">
    <source>
        <dbReference type="Proteomes" id="UP000597444"/>
    </source>
</evidence>
<dbReference type="PRINTS" id="PR00039">
    <property type="entry name" value="HTHLYSR"/>
</dbReference>
<dbReference type="GO" id="GO:0032993">
    <property type="term" value="C:protein-DNA complex"/>
    <property type="evidence" value="ECO:0007669"/>
    <property type="project" value="TreeGrafter"/>
</dbReference>
<sequence length="306" mass="33910">MELRHLRYFVAVAEELHFARAAERLHMTQQPLSFQIKQLEEELGVTLFKRTTRRVELTDAGHALLTEVNSALEHLHLGVEAARRAERGETGSLVIGYVSVALYNLIPAAVRLFRERFPTVQVTLRELCSPDLEEHLLEGVLDVGLVVQGAHVSELVYETVLCEQATVAIPKSHPLGRLTQIPLRALAPEPFVMYERTQRSLIYSQIMALCLEAGFSPSIVQEAASEQAVIGLVAAEVGVALVSACLSGLRMDEVIYRPLIDPAASVEYAVAWKRENSSPFVKNFLNIAREVSQHVGKQEKALITPS</sequence>
<dbReference type="EMBL" id="BNJK01000002">
    <property type="protein sequence ID" value="GHO99650.1"/>
    <property type="molecule type" value="Genomic_DNA"/>
</dbReference>
<keyword evidence="7" id="KW-1185">Reference proteome</keyword>